<gene>
    <name evidence="2" type="ORF">MTR67_052400</name>
</gene>
<evidence type="ECO:0000313" key="3">
    <source>
        <dbReference type="Proteomes" id="UP001234989"/>
    </source>
</evidence>
<proteinExistence type="predicted"/>
<sequence length="442" mass="50812">MEETRKSHEGGGITFFDATNRAKRASHQMSPPPKPDYEDFYGRGRNHTTITLVSLLFRIDFDWVSHEEESVGVGRLLRKPFRFPVGDRVFLHVYPRKAMMRFGRRAIHPFFHVSMLHWYVPDESHMLEYDVVELDDRLTFMEEPISILARDVWWLHLRDIHVVKSIGGIVQSRRLPERLSMISKSSFLASLSLQVHGGQTTWWLHSWGPCHIRDARNHGIPYREGGEPPLGRDREALDAVTRDFLRLGRRDSSWLLFKEHTNNQLQYRGLIGNYMHLSSEFDDSKSSVIVKVVATCMADHEVLGNLRFKLIAWQHSGVFQKGKALALLIGVGAVALQFLWIEDVSDNLACWINMFVVHFWDLYFHIRQLFTCDFQVTGWLTYLWVIVGGIMTSGIRGVSVVILAGRVKRVEEFKVHSSVHDHVGMGVALAVDGVLVVFLENP</sequence>
<organism evidence="2 3">
    <name type="scientific">Solanum verrucosum</name>
    <dbReference type="NCBI Taxonomy" id="315347"/>
    <lineage>
        <taxon>Eukaryota</taxon>
        <taxon>Viridiplantae</taxon>
        <taxon>Streptophyta</taxon>
        <taxon>Embryophyta</taxon>
        <taxon>Tracheophyta</taxon>
        <taxon>Spermatophyta</taxon>
        <taxon>Magnoliopsida</taxon>
        <taxon>eudicotyledons</taxon>
        <taxon>Gunneridae</taxon>
        <taxon>Pentapetalae</taxon>
        <taxon>asterids</taxon>
        <taxon>lamiids</taxon>
        <taxon>Solanales</taxon>
        <taxon>Solanaceae</taxon>
        <taxon>Solanoideae</taxon>
        <taxon>Solaneae</taxon>
        <taxon>Solanum</taxon>
    </lineage>
</organism>
<keyword evidence="1" id="KW-0472">Membrane</keyword>
<keyword evidence="1" id="KW-1133">Transmembrane helix</keyword>
<feature type="transmembrane region" description="Helical" evidence="1">
    <location>
        <begin position="348"/>
        <end position="366"/>
    </location>
</feature>
<dbReference type="AlphaFoldDB" id="A0AAF1A384"/>
<evidence type="ECO:0000313" key="2">
    <source>
        <dbReference type="EMBL" id="WMV59015.1"/>
    </source>
</evidence>
<name>A0AAF1A384_SOLVR</name>
<reference evidence="2" key="1">
    <citation type="submission" date="2023-08" db="EMBL/GenBank/DDBJ databases">
        <title>A de novo genome assembly of Solanum verrucosum Schlechtendal, a Mexican diploid species geographically isolated from the other diploid A-genome species in potato relatives.</title>
        <authorList>
            <person name="Hosaka K."/>
        </authorList>
    </citation>
    <scope>NUCLEOTIDE SEQUENCE</scope>
    <source>
        <tissue evidence="2">Young leaves</tissue>
    </source>
</reference>
<feature type="transmembrane region" description="Helical" evidence="1">
    <location>
        <begin position="324"/>
        <end position="341"/>
    </location>
</feature>
<keyword evidence="3" id="KW-1185">Reference proteome</keyword>
<dbReference type="Proteomes" id="UP001234989">
    <property type="component" value="Chromosome 12"/>
</dbReference>
<dbReference type="EMBL" id="CP133623">
    <property type="protein sequence ID" value="WMV59015.1"/>
    <property type="molecule type" value="Genomic_DNA"/>
</dbReference>
<keyword evidence="1" id="KW-0812">Transmembrane</keyword>
<dbReference type="PANTHER" id="PTHR46148:SF60">
    <property type="entry name" value="CHROMO DOMAIN-CONTAINING PROTEIN"/>
    <property type="match status" value="1"/>
</dbReference>
<protein>
    <submittedName>
        <fullName evidence="2">Uncharacterized protein</fullName>
    </submittedName>
</protein>
<accession>A0AAF1A384</accession>
<evidence type="ECO:0000256" key="1">
    <source>
        <dbReference type="SAM" id="Phobius"/>
    </source>
</evidence>
<dbReference type="PANTHER" id="PTHR46148">
    <property type="entry name" value="CHROMO DOMAIN-CONTAINING PROTEIN"/>
    <property type="match status" value="1"/>
</dbReference>
<feature type="transmembrane region" description="Helical" evidence="1">
    <location>
        <begin position="381"/>
        <end position="407"/>
    </location>
</feature>